<dbReference type="Pfam" id="PF00005">
    <property type="entry name" value="ABC_tran"/>
    <property type="match status" value="2"/>
</dbReference>
<sequence>MAAPVLSYEDLGLIQGSGWLFRHLDLHIGARDRLALIGRNGAGKTTLLKLIADRIEADEGRRTIVPGTRVVLLEQEPDLRAHATLEDYVLSGSDAPPAHEAAAIADQLGIDLSRDAASASGGERRRAAIVRALAQEPQVLLLDEPTNHLDLAAIEWLEDWLKRFTGAFVVISHDRTFLTRLTRQTLWLDRGSLRRNEVGFGGFEAWTEAVYAEEARAAEKLDAKLKLELHWLQRGVTARRRRNQGRLEKLNQMRAQRAAMIGPQGAAKLAIESDDVRTRSVITADKVTKRYGDRTIIRDFTFKVTRGDRIGIVGANGAGKTTLLKLLTGEVEPDEGGVTLAKTLDGVVIDQQRTLMAPEKRVRDVLAEGGDWIEVRGIKKHVHGYLKEFLFDPSLADARVGTLSGGERSRLLLAREFARASNLLVLDEPTNDLDLETLDLLQEVIADYDGTVMIVSHDRDFLDRTVTVTLGLDGSGFVDVVAGGYEDWVAKRRPRVEARRPAASKPSPAAEPPTRPARAKLSYKDQRDYDLLPKRIEEIDAAIARDEAKLADPDLYARDPAGFDKLMKAIERAREEKDAAELRWLELAEQVEALA</sequence>
<accession>A0A2A2SDE5</accession>
<dbReference type="PROSITE" id="PS00211">
    <property type="entry name" value="ABC_TRANSPORTER_1"/>
    <property type="match status" value="1"/>
</dbReference>
<dbReference type="InterPro" id="IPR032524">
    <property type="entry name" value="ABC_tran_C"/>
</dbReference>
<dbReference type="InterPro" id="IPR027417">
    <property type="entry name" value="P-loop_NTPase"/>
</dbReference>
<keyword evidence="2" id="KW-0067">ATP-binding</keyword>
<comment type="caution">
    <text evidence="6">The sequence shown here is derived from an EMBL/GenBank/DDBJ whole genome shotgun (WGS) entry which is preliminary data.</text>
</comment>
<dbReference type="InterPro" id="IPR003593">
    <property type="entry name" value="AAA+_ATPase"/>
</dbReference>
<dbReference type="Pfam" id="PF16326">
    <property type="entry name" value="ABC_tran_CTD"/>
    <property type="match status" value="1"/>
</dbReference>
<evidence type="ECO:0000256" key="3">
    <source>
        <dbReference type="SAM" id="Coils"/>
    </source>
</evidence>
<dbReference type="InterPro" id="IPR017871">
    <property type="entry name" value="ABC_transporter-like_CS"/>
</dbReference>
<dbReference type="CDD" id="cd03221">
    <property type="entry name" value="ABCF_EF-3"/>
    <property type="match status" value="2"/>
</dbReference>
<dbReference type="PROSITE" id="PS50893">
    <property type="entry name" value="ABC_TRANSPORTER_2"/>
    <property type="match status" value="2"/>
</dbReference>
<evidence type="ECO:0000313" key="7">
    <source>
        <dbReference type="Proteomes" id="UP000218151"/>
    </source>
</evidence>
<dbReference type="PANTHER" id="PTHR42855:SF1">
    <property type="entry name" value="ABC TRANSPORTER DOMAIN-CONTAINING PROTEIN"/>
    <property type="match status" value="1"/>
</dbReference>
<dbReference type="InterPro" id="IPR003439">
    <property type="entry name" value="ABC_transporter-like_ATP-bd"/>
</dbReference>
<evidence type="ECO:0000259" key="5">
    <source>
        <dbReference type="PROSITE" id="PS50893"/>
    </source>
</evidence>
<feature type="domain" description="ABC transporter" evidence="5">
    <location>
        <begin position="6"/>
        <end position="215"/>
    </location>
</feature>
<dbReference type="GO" id="GO:0016887">
    <property type="term" value="F:ATP hydrolysis activity"/>
    <property type="evidence" value="ECO:0007669"/>
    <property type="project" value="InterPro"/>
</dbReference>
<dbReference type="Proteomes" id="UP000218151">
    <property type="component" value="Unassembled WGS sequence"/>
</dbReference>
<dbReference type="InterPro" id="IPR037118">
    <property type="entry name" value="Val-tRNA_synth_C_sf"/>
</dbReference>
<reference evidence="7" key="1">
    <citation type="submission" date="2017-09" db="EMBL/GenBank/DDBJ databases">
        <authorList>
            <person name="Feng G."/>
            <person name="Zhu H."/>
        </authorList>
    </citation>
    <scope>NUCLEOTIDE SEQUENCE [LARGE SCALE GENOMIC DNA]</scope>
    <source>
        <strain evidence="7">1PNM-20</strain>
    </source>
</reference>
<evidence type="ECO:0000256" key="4">
    <source>
        <dbReference type="SAM" id="MobiDB-lite"/>
    </source>
</evidence>
<proteinExistence type="predicted"/>
<dbReference type="PANTHER" id="PTHR42855">
    <property type="entry name" value="ABC TRANSPORTER ATP-BINDING SUBUNIT"/>
    <property type="match status" value="1"/>
</dbReference>
<organism evidence="6 7">
    <name type="scientific">Sphingomonas lenta</name>
    <dbReference type="NCBI Taxonomy" id="1141887"/>
    <lineage>
        <taxon>Bacteria</taxon>
        <taxon>Pseudomonadati</taxon>
        <taxon>Pseudomonadota</taxon>
        <taxon>Alphaproteobacteria</taxon>
        <taxon>Sphingomonadales</taxon>
        <taxon>Sphingomonadaceae</taxon>
        <taxon>Sphingomonas</taxon>
    </lineage>
</organism>
<feature type="domain" description="ABC transporter" evidence="5">
    <location>
        <begin position="276"/>
        <end position="498"/>
    </location>
</feature>
<dbReference type="SMART" id="SM00382">
    <property type="entry name" value="AAA"/>
    <property type="match status" value="2"/>
</dbReference>
<protein>
    <submittedName>
        <fullName evidence="6">Elongation factor 3</fullName>
    </submittedName>
</protein>
<dbReference type="GO" id="GO:0003677">
    <property type="term" value="F:DNA binding"/>
    <property type="evidence" value="ECO:0007669"/>
    <property type="project" value="InterPro"/>
</dbReference>
<feature type="coiled-coil region" evidence="3">
    <location>
        <begin position="563"/>
        <end position="590"/>
    </location>
</feature>
<keyword evidence="6" id="KW-0648">Protein biosynthesis</keyword>
<name>A0A2A2SDE5_9SPHN</name>
<dbReference type="GO" id="GO:0005524">
    <property type="term" value="F:ATP binding"/>
    <property type="evidence" value="ECO:0007669"/>
    <property type="project" value="UniProtKB-KW"/>
</dbReference>
<dbReference type="EMBL" id="NSLI01000004">
    <property type="protein sequence ID" value="PAX07220.1"/>
    <property type="molecule type" value="Genomic_DNA"/>
</dbReference>
<keyword evidence="6" id="KW-0251">Elongation factor</keyword>
<evidence type="ECO:0000313" key="6">
    <source>
        <dbReference type="EMBL" id="PAX07220.1"/>
    </source>
</evidence>
<dbReference type="RefSeq" id="WP_095999044.1">
    <property type="nucleotide sequence ID" value="NZ_NSLI01000004.1"/>
</dbReference>
<evidence type="ECO:0000256" key="1">
    <source>
        <dbReference type="ARBA" id="ARBA00022741"/>
    </source>
</evidence>
<evidence type="ECO:0000256" key="2">
    <source>
        <dbReference type="ARBA" id="ARBA00022840"/>
    </source>
</evidence>
<feature type="region of interest" description="Disordered" evidence="4">
    <location>
        <begin position="496"/>
        <end position="519"/>
    </location>
</feature>
<dbReference type="Gene3D" id="3.40.50.300">
    <property type="entry name" value="P-loop containing nucleotide triphosphate hydrolases"/>
    <property type="match status" value="2"/>
</dbReference>
<dbReference type="SUPFAM" id="SSF52540">
    <property type="entry name" value="P-loop containing nucleoside triphosphate hydrolases"/>
    <property type="match status" value="2"/>
</dbReference>
<keyword evidence="1" id="KW-0547">Nucleotide-binding</keyword>
<keyword evidence="7" id="KW-1185">Reference proteome</keyword>
<dbReference type="AlphaFoldDB" id="A0A2A2SDE5"/>
<gene>
    <name evidence="6" type="ORF">CKY28_14405</name>
</gene>
<dbReference type="Gene3D" id="1.10.287.380">
    <property type="entry name" value="Valyl-tRNA synthetase, C-terminal domain"/>
    <property type="match status" value="1"/>
</dbReference>
<dbReference type="InterPro" id="IPR051309">
    <property type="entry name" value="ABCF_ATPase"/>
</dbReference>
<keyword evidence="3" id="KW-0175">Coiled coil</keyword>
<dbReference type="OrthoDB" id="9808609at2"/>
<dbReference type="GO" id="GO:0003746">
    <property type="term" value="F:translation elongation factor activity"/>
    <property type="evidence" value="ECO:0007669"/>
    <property type="project" value="UniProtKB-KW"/>
</dbReference>